<feature type="compositionally biased region" description="Polar residues" evidence="1">
    <location>
        <begin position="248"/>
        <end position="261"/>
    </location>
</feature>
<proteinExistence type="predicted"/>
<gene>
    <name evidence="2" type="ORF">niasHT_021972</name>
</gene>
<name>A0ABD2K084_9BILA</name>
<sequence length="280" mass="31568">MLLLQTNGWRTRERAIELADSDESIELQNIGQRKSDILTPTERMSALRQMIERGFSDWNAYKQKHGKAYADQEVENERMFTYLRNKRQQAVSNVVRATHECGHVCSYWQSMYSDVVIPVGSAELLVSSSKLVDGKRLLFPDDLDFADNDTLLFSDASTRFGISDFLLAFMEYTSDKLEHLFLYIESVGSEPSAMPGEYGDAEKGGHGKMTHGAYSSQEQQTLKETLNDLLLGFNAKFMPKRVFCDSMSNQQKVNGSNSSSGDAGRTKGPKEEKQRPETSL</sequence>
<dbReference type="AlphaFoldDB" id="A0ABD2K084"/>
<keyword evidence="3" id="KW-1185">Reference proteome</keyword>
<dbReference type="EMBL" id="JBICBT010000867">
    <property type="protein sequence ID" value="KAL3096258.1"/>
    <property type="molecule type" value="Genomic_DNA"/>
</dbReference>
<dbReference type="Proteomes" id="UP001620626">
    <property type="component" value="Unassembled WGS sequence"/>
</dbReference>
<evidence type="ECO:0000256" key="1">
    <source>
        <dbReference type="SAM" id="MobiDB-lite"/>
    </source>
</evidence>
<reference evidence="2 3" key="1">
    <citation type="submission" date="2024-10" db="EMBL/GenBank/DDBJ databases">
        <authorList>
            <person name="Kim D."/>
        </authorList>
    </citation>
    <scope>NUCLEOTIDE SEQUENCE [LARGE SCALE GENOMIC DNA]</scope>
    <source>
        <strain evidence="2">BH-2024</strain>
    </source>
</reference>
<organism evidence="2 3">
    <name type="scientific">Heterodera trifolii</name>
    <dbReference type="NCBI Taxonomy" id="157864"/>
    <lineage>
        <taxon>Eukaryota</taxon>
        <taxon>Metazoa</taxon>
        <taxon>Ecdysozoa</taxon>
        <taxon>Nematoda</taxon>
        <taxon>Chromadorea</taxon>
        <taxon>Rhabditida</taxon>
        <taxon>Tylenchina</taxon>
        <taxon>Tylenchomorpha</taxon>
        <taxon>Tylenchoidea</taxon>
        <taxon>Heteroderidae</taxon>
        <taxon>Heteroderinae</taxon>
        <taxon>Heterodera</taxon>
    </lineage>
</organism>
<accession>A0ABD2K084</accession>
<evidence type="ECO:0000313" key="2">
    <source>
        <dbReference type="EMBL" id="KAL3096258.1"/>
    </source>
</evidence>
<feature type="compositionally biased region" description="Basic and acidic residues" evidence="1">
    <location>
        <begin position="264"/>
        <end position="280"/>
    </location>
</feature>
<feature type="region of interest" description="Disordered" evidence="1">
    <location>
        <begin position="248"/>
        <end position="280"/>
    </location>
</feature>
<evidence type="ECO:0000313" key="3">
    <source>
        <dbReference type="Proteomes" id="UP001620626"/>
    </source>
</evidence>
<protein>
    <submittedName>
        <fullName evidence="2">Uncharacterized protein</fullName>
    </submittedName>
</protein>
<comment type="caution">
    <text evidence="2">The sequence shown here is derived from an EMBL/GenBank/DDBJ whole genome shotgun (WGS) entry which is preliminary data.</text>
</comment>